<feature type="domain" description="RmlD-like substrate binding" evidence="1">
    <location>
        <begin position="11"/>
        <end position="296"/>
    </location>
</feature>
<gene>
    <name evidence="2" type="ORF">J3U87_13665</name>
</gene>
<dbReference type="Pfam" id="PF04321">
    <property type="entry name" value="RmlD_sub_bind"/>
    <property type="match status" value="1"/>
</dbReference>
<accession>A0A8A4TVW3</accession>
<protein>
    <submittedName>
        <fullName evidence="2">Sugar nucleotide-binding protein</fullName>
    </submittedName>
</protein>
<dbReference type="RefSeq" id="WP_237383599.1">
    <property type="nucleotide sequence ID" value="NZ_CP071793.1"/>
</dbReference>
<dbReference type="KEGG" id="scor:J3U87_13665"/>
<dbReference type="PANTHER" id="PTHR43242:SF1">
    <property type="entry name" value="NAD(P)-BINDING ROSSMANN-FOLD SUPERFAMILY PROTEIN"/>
    <property type="match status" value="1"/>
</dbReference>
<dbReference type="SUPFAM" id="SSF51735">
    <property type="entry name" value="NAD(P)-binding Rossmann-fold domains"/>
    <property type="match status" value="1"/>
</dbReference>
<dbReference type="InterPro" id="IPR036291">
    <property type="entry name" value="NAD(P)-bd_dom_sf"/>
</dbReference>
<keyword evidence="3" id="KW-1185">Reference proteome</keyword>
<dbReference type="PANTHER" id="PTHR43242">
    <property type="entry name" value="NAD(P)-BINDING ROSSMANN-FOLD SUPERFAMILY PROTEIN"/>
    <property type="match status" value="1"/>
</dbReference>
<name>A0A8A4TVW3_SULCO</name>
<reference evidence="2" key="1">
    <citation type="submission" date="2021-03" db="EMBL/GenBank/DDBJ databases">
        <title>Acanthopleuribacteraceae sp. M133.</title>
        <authorList>
            <person name="Wang G."/>
        </authorList>
    </citation>
    <scope>NUCLEOTIDE SEQUENCE</scope>
    <source>
        <strain evidence="2">M133</strain>
    </source>
</reference>
<dbReference type="Gene3D" id="3.40.50.720">
    <property type="entry name" value="NAD(P)-binding Rossmann-like Domain"/>
    <property type="match status" value="1"/>
</dbReference>
<organism evidence="2 3">
    <name type="scientific">Sulfidibacter corallicola</name>
    <dbReference type="NCBI Taxonomy" id="2818388"/>
    <lineage>
        <taxon>Bacteria</taxon>
        <taxon>Pseudomonadati</taxon>
        <taxon>Acidobacteriota</taxon>
        <taxon>Holophagae</taxon>
        <taxon>Acanthopleuribacterales</taxon>
        <taxon>Acanthopleuribacteraceae</taxon>
        <taxon>Sulfidibacter</taxon>
    </lineage>
</organism>
<dbReference type="Proteomes" id="UP000663929">
    <property type="component" value="Chromosome"/>
</dbReference>
<dbReference type="AlphaFoldDB" id="A0A8A4TVW3"/>
<sequence>MTNKIDVPTSLVIGGDGFVGRAMIRQYRLWNVKCAGTSRRMNPAPDLAFLDLAEPNLSAVVPDLERFQDAVIVAAEANVGRCERDPERSYQINVRGTLQLVDQLITAGIRPVFSSSDSVFAGVEGNYTEEDIPEPVIHYGHQKLETEREILARTGGAGLVLRYSKIYSLEKGDGSILDEMATMFACGKQVKAATDQIFCPLLREDLIRIVATLQVADARGLVHVCGDEAWSRYDIACRLAEAMALDPAECVLPISLSDLGLERPKNIAMINRRMRSYYREPMMTIEDAVKAKAAQYRK</sequence>
<dbReference type="EMBL" id="CP071793">
    <property type="protein sequence ID" value="QTD53497.1"/>
    <property type="molecule type" value="Genomic_DNA"/>
</dbReference>
<proteinExistence type="predicted"/>
<evidence type="ECO:0000259" key="1">
    <source>
        <dbReference type="Pfam" id="PF04321"/>
    </source>
</evidence>
<evidence type="ECO:0000313" key="3">
    <source>
        <dbReference type="Proteomes" id="UP000663929"/>
    </source>
</evidence>
<dbReference type="InterPro" id="IPR029903">
    <property type="entry name" value="RmlD-like-bd"/>
</dbReference>
<evidence type="ECO:0000313" key="2">
    <source>
        <dbReference type="EMBL" id="QTD53497.1"/>
    </source>
</evidence>